<gene>
    <name evidence="10" type="ORF">LSALG_LOCUS4448</name>
</gene>
<evidence type="ECO:0000256" key="4">
    <source>
        <dbReference type="ARBA" id="ARBA00022729"/>
    </source>
</evidence>
<evidence type="ECO:0000256" key="8">
    <source>
        <dbReference type="SAM" id="SignalP"/>
    </source>
</evidence>
<name>A0AA35URL8_LACSI</name>
<dbReference type="SUPFAM" id="SSF56176">
    <property type="entry name" value="FAD-binding/transporter-associated domain-like"/>
    <property type="match status" value="1"/>
</dbReference>
<dbReference type="InterPro" id="IPR036318">
    <property type="entry name" value="FAD-bd_PCMH-like_sf"/>
</dbReference>
<dbReference type="Gene3D" id="3.40.462.20">
    <property type="match status" value="1"/>
</dbReference>
<keyword evidence="3" id="KW-0285">Flavoprotein</keyword>
<reference evidence="10" key="1">
    <citation type="submission" date="2023-04" db="EMBL/GenBank/DDBJ databases">
        <authorList>
            <person name="Vijverberg K."/>
            <person name="Xiong W."/>
            <person name="Schranz E."/>
        </authorList>
    </citation>
    <scope>NUCLEOTIDE SEQUENCE</scope>
</reference>
<dbReference type="GO" id="GO:0016491">
    <property type="term" value="F:oxidoreductase activity"/>
    <property type="evidence" value="ECO:0007669"/>
    <property type="project" value="InterPro"/>
</dbReference>
<evidence type="ECO:0000256" key="7">
    <source>
        <dbReference type="SAM" id="Phobius"/>
    </source>
</evidence>
<keyword evidence="6" id="KW-0325">Glycoprotein</keyword>
<dbReference type="Gene3D" id="3.30.43.10">
    <property type="entry name" value="Uridine Diphospho-n-acetylenolpyruvylglucosamine Reductase, domain 2"/>
    <property type="match status" value="1"/>
</dbReference>
<dbReference type="Proteomes" id="UP001177003">
    <property type="component" value="Chromosome 0"/>
</dbReference>
<feature type="chain" id="PRO_5041406373" description="FAD-binding PCMH-type domain-containing protein" evidence="8">
    <location>
        <begin position="25"/>
        <end position="636"/>
    </location>
</feature>
<comment type="cofactor">
    <cofactor evidence="1">
        <name>FAD</name>
        <dbReference type="ChEBI" id="CHEBI:57692"/>
    </cofactor>
</comment>
<dbReference type="EMBL" id="OX465086">
    <property type="protein sequence ID" value="CAI9263771.1"/>
    <property type="molecule type" value="Genomic_DNA"/>
</dbReference>
<evidence type="ECO:0000256" key="5">
    <source>
        <dbReference type="ARBA" id="ARBA00022827"/>
    </source>
</evidence>
<evidence type="ECO:0000256" key="2">
    <source>
        <dbReference type="ARBA" id="ARBA00005466"/>
    </source>
</evidence>
<keyword evidence="4 8" id="KW-0732">Signal</keyword>
<evidence type="ECO:0000259" key="9">
    <source>
        <dbReference type="PROSITE" id="PS51387"/>
    </source>
</evidence>
<dbReference type="PANTHER" id="PTHR32448">
    <property type="entry name" value="OS08G0158400 PROTEIN"/>
    <property type="match status" value="1"/>
</dbReference>
<keyword evidence="5" id="KW-0274">FAD</keyword>
<dbReference type="InterPro" id="IPR016169">
    <property type="entry name" value="FAD-bd_PCMH_sub2"/>
</dbReference>
<protein>
    <recommendedName>
        <fullName evidence="9">FAD-binding PCMH-type domain-containing protein</fullName>
    </recommendedName>
</protein>
<keyword evidence="11" id="KW-1185">Reference proteome</keyword>
<comment type="similarity">
    <text evidence="2">Belongs to the oxygen-dependent FAD-linked oxidoreductase family.</text>
</comment>
<dbReference type="Gene3D" id="3.30.465.10">
    <property type="match status" value="1"/>
</dbReference>
<dbReference type="InterPro" id="IPR012951">
    <property type="entry name" value="BBE"/>
</dbReference>
<dbReference type="PROSITE" id="PS51387">
    <property type="entry name" value="FAD_PCMH"/>
    <property type="match status" value="1"/>
</dbReference>
<organism evidence="10 11">
    <name type="scientific">Lactuca saligna</name>
    <name type="common">Willowleaf lettuce</name>
    <dbReference type="NCBI Taxonomy" id="75948"/>
    <lineage>
        <taxon>Eukaryota</taxon>
        <taxon>Viridiplantae</taxon>
        <taxon>Streptophyta</taxon>
        <taxon>Embryophyta</taxon>
        <taxon>Tracheophyta</taxon>
        <taxon>Spermatophyta</taxon>
        <taxon>Magnoliopsida</taxon>
        <taxon>eudicotyledons</taxon>
        <taxon>Gunneridae</taxon>
        <taxon>Pentapetalae</taxon>
        <taxon>asterids</taxon>
        <taxon>campanulids</taxon>
        <taxon>Asterales</taxon>
        <taxon>Asteraceae</taxon>
        <taxon>Cichorioideae</taxon>
        <taxon>Cichorieae</taxon>
        <taxon>Lactucinae</taxon>
        <taxon>Lactuca</taxon>
    </lineage>
</organism>
<feature type="signal peptide" evidence="8">
    <location>
        <begin position="1"/>
        <end position="24"/>
    </location>
</feature>
<evidence type="ECO:0000256" key="3">
    <source>
        <dbReference type="ARBA" id="ARBA00022630"/>
    </source>
</evidence>
<evidence type="ECO:0000256" key="6">
    <source>
        <dbReference type="ARBA" id="ARBA00023180"/>
    </source>
</evidence>
<evidence type="ECO:0000313" key="10">
    <source>
        <dbReference type="EMBL" id="CAI9263771.1"/>
    </source>
</evidence>
<evidence type="ECO:0000256" key="1">
    <source>
        <dbReference type="ARBA" id="ARBA00001974"/>
    </source>
</evidence>
<dbReference type="InterPro" id="IPR016167">
    <property type="entry name" value="FAD-bd_PCMH_sub1"/>
</dbReference>
<dbReference type="GO" id="GO:0071949">
    <property type="term" value="F:FAD binding"/>
    <property type="evidence" value="ECO:0007669"/>
    <property type="project" value="InterPro"/>
</dbReference>
<keyword evidence="7" id="KW-0472">Membrane</keyword>
<dbReference type="AlphaFoldDB" id="A0AA35URL8"/>
<evidence type="ECO:0000313" key="11">
    <source>
        <dbReference type="Proteomes" id="UP001177003"/>
    </source>
</evidence>
<proteinExistence type="inferred from homology"/>
<keyword evidence="7" id="KW-1133">Transmembrane helix</keyword>
<accession>A0AA35URL8</accession>
<feature type="transmembrane region" description="Helical" evidence="7">
    <location>
        <begin position="609"/>
        <end position="627"/>
    </location>
</feature>
<sequence>MKKSQLRSSVLLMVLSFLFSVSWATSLSTSSSGDLISCLQSNSNNVTAISQLIFSPVNASFLPIWQVAVQNTRFLKPSTPRPSVIVTPMEETLIKTCVYCAKKHGYEIRIRSGGHDYEGLSYTADVPFVMLDFTNMRSIDVDVAKRTAWVQAGATLGELYYKISRETDTLYFPAGVCPTVGVGGYMGGGGYGNLLRKYGTAADNVLDARFMDVDGNILDRKSMGEDLFWAIRGGGSSSFGIVLAWKLSLVPVPKKVTVFILNKTLEQGATEIFHKYQYVAPNIDRNLHIRTQVFAEYIGNTTKKTIRIMFEGIYQGTTDTLLPLLYRKFPELGVTREICEEIRMVQSTLVFWGLPSSTPTEILTNRSAIAKLNNKSKSDYTRAPIPIRGLKKIWRKLIQNDESALLMINPFGGRMADFSETAIPYPHRAGVLLQILKTVNFNGQPSDTTPTSLRRIAWLRSLDALMTPYVSNNPREAYSNYNDLDLGVGSTNYQEASVWGERYWKRDNFKKLIRIKAKVDPHNFFRRPQTEAGTCLRNRNYLRTVSSGTGTALGGSGSNFYFYETDTRWIPAGSDSNFYFYETDTRWIPAGSDTGYPEPAVNRNRAKELIPDFLTLVVLGFLIFIFTKRKKNTPTP</sequence>
<keyword evidence="7" id="KW-0812">Transmembrane</keyword>
<feature type="domain" description="FAD-binding PCMH-type" evidence="9">
    <location>
        <begin position="78"/>
        <end position="252"/>
    </location>
</feature>
<dbReference type="InterPro" id="IPR006094">
    <property type="entry name" value="Oxid_FAD_bind_N"/>
</dbReference>
<dbReference type="Pfam" id="PF01565">
    <property type="entry name" value="FAD_binding_4"/>
    <property type="match status" value="1"/>
</dbReference>
<dbReference type="InterPro" id="IPR016166">
    <property type="entry name" value="FAD-bd_PCMH"/>
</dbReference>
<dbReference type="Pfam" id="PF08031">
    <property type="entry name" value="BBE"/>
    <property type="match status" value="1"/>
</dbReference>